<dbReference type="EC" id="2.8.4.3" evidence="10 14"/>
<dbReference type="SFLD" id="SFLDG01082">
    <property type="entry name" value="B12-binding_domain_containing"/>
    <property type="match status" value="1"/>
</dbReference>
<dbReference type="PANTHER" id="PTHR43020:SF2">
    <property type="entry name" value="MITOCHONDRIAL TRNA METHYLTHIOTRANSFERASE CDK5RAP1"/>
    <property type="match status" value="1"/>
</dbReference>
<dbReference type="InterPro" id="IPR023404">
    <property type="entry name" value="rSAM_horseshoe"/>
</dbReference>
<evidence type="ECO:0000256" key="7">
    <source>
        <dbReference type="ARBA" id="ARBA00022723"/>
    </source>
</evidence>
<comment type="catalytic activity">
    <reaction evidence="14">
        <text>N(6)-dimethylallyladenosine(37) in tRNA + (sulfur carrier)-SH + AH2 + 2 S-adenosyl-L-methionine = 2-methylsulfanyl-N(6)-dimethylallyladenosine(37) in tRNA + (sulfur carrier)-H + 5'-deoxyadenosine + L-methionine + A + S-adenosyl-L-homocysteine + 2 H(+)</text>
        <dbReference type="Rhea" id="RHEA:37067"/>
        <dbReference type="Rhea" id="RHEA-COMP:10375"/>
        <dbReference type="Rhea" id="RHEA-COMP:10376"/>
        <dbReference type="Rhea" id="RHEA-COMP:14737"/>
        <dbReference type="Rhea" id="RHEA-COMP:14739"/>
        <dbReference type="ChEBI" id="CHEBI:13193"/>
        <dbReference type="ChEBI" id="CHEBI:15378"/>
        <dbReference type="ChEBI" id="CHEBI:17319"/>
        <dbReference type="ChEBI" id="CHEBI:17499"/>
        <dbReference type="ChEBI" id="CHEBI:29917"/>
        <dbReference type="ChEBI" id="CHEBI:57844"/>
        <dbReference type="ChEBI" id="CHEBI:57856"/>
        <dbReference type="ChEBI" id="CHEBI:59789"/>
        <dbReference type="ChEBI" id="CHEBI:64428"/>
        <dbReference type="ChEBI" id="CHEBI:74415"/>
        <dbReference type="ChEBI" id="CHEBI:74417"/>
        <dbReference type="EC" id="2.8.4.3"/>
    </reaction>
</comment>
<dbReference type="InterPro" id="IPR058240">
    <property type="entry name" value="rSAM_sf"/>
</dbReference>
<evidence type="ECO:0000256" key="14">
    <source>
        <dbReference type="HAMAP-Rule" id="MF_01864"/>
    </source>
</evidence>
<dbReference type="GO" id="GO:0051539">
    <property type="term" value="F:4 iron, 4 sulfur cluster binding"/>
    <property type="evidence" value="ECO:0007669"/>
    <property type="project" value="UniProtKB-UniRule"/>
</dbReference>
<dbReference type="InterPro" id="IPR020612">
    <property type="entry name" value="Methylthiotransferase_CS"/>
</dbReference>
<sequence>MTDTLVQPADGTGAPKRLFIKTYGCQMNVYDSERMADVLRPLGYATTETPEMADFVILNTCHIREKAAEKVYSELGKLRLMKQDKAAAGDGVMTIAVAGCVAQAEGEEIMRRQPAVDLVVGPQAYHQLPELLTRTARARGERIGADFAPNEKFDALPAVRGVDGPTAFLTVQEGCDKFCTFCVVPYTRGAEWSRPVADVLTEARGLAEQGVREVTLLGQNVNAYDGMGEDGIWSLARLARALADIPGIDRIRYTTSHPNDMSDDLIAAHGEIEALMPYLHLPVQSGSDRILRLMNRKHGRQKYIDLIGRFREVRPDIAISGDFIVGFPGETDRDFEDTMSLVREVGYASAFSFLYSPRPGTPASTMAAPVPDEVARPRLHALQALLFEQQTAFNMSQAGRTLNVLFEKTGRNAGQAIGRSPYLQSVHVEGADHLIGQIVPVAIERGQQNSLAGRLLTDTPPPQAERQD</sequence>
<keyword evidence="5 14" id="KW-0949">S-adenosyl-L-methionine</keyword>
<dbReference type="InterPro" id="IPR007197">
    <property type="entry name" value="rSAM"/>
</dbReference>
<dbReference type="PROSITE" id="PS01278">
    <property type="entry name" value="MTTASE_RADICAL"/>
    <property type="match status" value="1"/>
</dbReference>
<evidence type="ECO:0000256" key="4">
    <source>
        <dbReference type="ARBA" id="ARBA00022679"/>
    </source>
</evidence>
<comment type="caution">
    <text evidence="18">The sequence shown here is derived from an EMBL/GenBank/DDBJ whole genome shotgun (WGS) entry which is preliminary data.</text>
</comment>
<dbReference type="RefSeq" id="WP_183213703.1">
    <property type="nucleotide sequence ID" value="NZ_JACHOR010000004.1"/>
</dbReference>
<reference evidence="18 19" key="1">
    <citation type="submission" date="2020-08" db="EMBL/GenBank/DDBJ databases">
        <title>Genomic Encyclopedia of Type Strains, Phase IV (KMG-IV): sequencing the most valuable type-strain genomes for metagenomic binning, comparative biology and taxonomic classification.</title>
        <authorList>
            <person name="Goeker M."/>
        </authorList>
    </citation>
    <scope>NUCLEOTIDE SEQUENCE [LARGE SCALE GENOMIC DNA]</scope>
    <source>
        <strain evidence="18 19">DSM 4737</strain>
    </source>
</reference>
<evidence type="ECO:0000256" key="6">
    <source>
        <dbReference type="ARBA" id="ARBA00022694"/>
    </source>
</evidence>
<keyword evidence="7 14" id="KW-0479">Metal-binding</keyword>
<dbReference type="PROSITE" id="PS50926">
    <property type="entry name" value="TRAM"/>
    <property type="match status" value="1"/>
</dbReference>
<comment type="similarity">
    <text evidence="14">Belongs to the methylthiotransferase family. MiaB subfamily.</text>
</comment>
<dbReference type="SMART" id="SM00729">
    <property type="entry name" value="Elp3"/>
    <property type="match status" value="1"/>
</dbReference>
<keyword evidence="4 14" id="KW-0808">Transferase</keyword>
<evidence type="ECO:0000256" key="5">
    <source>
        <dbReference type="ARBA" id="ARBA00022691"/>
    </source>
</evidence>
<feature type="binding site" evidence="14">
    <location>
        <position position="175"/>
    </location>
    <ligand>
        <name>[4Fe-4S] cluster</name>
        <dbReference type="ChEBI" id="CHEBI:49883"/>
        <label>2</label>
        <note>4Fe-4S-S-AdoMet</note>
    </ligand>
</feature>
<dbReference type="Proteomes" id="UP000545037">
    <property type="component" value="Unassembled WGS sequence"/>
</dbReference>
<evidence type="ECO:0000256" key="12">
    <source>
        <dbReference type="ARBA" id="ARBA00080698"/>
    </source>
</evidence>
<dbReference type="Pfam" id="PF04055">
    <property type="entry name" value="Radical_SAM"/>
    <property type="match status" value="1"/>
</dbReference>
<organism evidence="18 19">
    <name type="scientific">Brevundimonas variabilis</name>
    <dbReference type="NCBI Taxonomy" id="74312"/>
    <lineage>
        <taxon>Bacteria</taxon>
        <taxon>Pseudomonadati</taxon>
        <taxon>Pseudomonadota</taxon>
        <taxon>Alphaproteobacteria</taxon>
        <taxon>Caulobacterales</taxon>
        <taxon>Caulobacteraceae</taxon>
        <taxon>Brevundimonas</taxon>
    </lineage>
</organism>
<dbReference type="GO" id="GO:0005829">
    <property type="term" value="C:cytosol"/>
    <property type="evidence" value="ECO:0007669"/>
    <property type="project" value="TreeGrafter"/>
</dbReference>
<dbReference type="Gene3D" id="3.40.50.12160">
    <property type="entry name" value="Methylthiotransferase, N-terminal domain"/>
    <property type="match status" value="1"/>
</dbReference>
<dbReference type="Pfam" id="PF00919">
    <property type="entry name" value="UPF0004"/>
    <property type="match status" value="1"/>
</dbReference>
<evidence type="ECO:0000256" key="13">
    <source>
        <dbReference type="ARBA" id="ARBA00081141"/>
    </source>
</evidence>
<dbReference type="InterPro" id="IPR002792">
    <property type="entry name" value="TRAM_dom"/>
</dbReference>
<feature type="binding site" evidence="14">
    <location>
        <position position="25"/>
    </location>
    <ligand>
        <name>[4Fe-4S] cluster</name>
        <dbReference type="ChEBI" id="CHEBI:49883"/>
        <label>1</label>
    </ligand>
</feature>
<evidence type="ECO:0000313" key="19">
    <source>
        <dbReference type="Proteomes" id="UP000545037"/>
    </source>
</evidence>
<dbReference type="Gene3D" id="3.80.30.20">
    <property type="entry name" value="tm_1862 like domain"/>
    <property type="match status" value="1"/>
</dbReference>
<protein>
    <recommendedName>
        <fullName evidence="11 14">tRNA-2-methylthio-N(6)-dimethylallyladenosine synthase</fullName>
        <ecNumber evidence="10 14">2.8.4.3</ecNumber>
    </recommendedName>
    <alternativeName>
        <fullName evidence="13 14">(Dimethylallyl)adenosine tRNA methylthiotransferase MiaB</fullName>
    </alternativeName>
    <alternativeName>
        <fullName evidence="12 14">tRNA-i(6)A37 methylthiotransferase</fullName>
    </alternativeName>
</protein>
<evidence type="ECO:0000259" key="16">
    <source>
        <dbReference type="PROSITE" id="PS51449"/>
    </source>
</evidence>
<dbReference type="FunFam" id="3.80.30.20:FF:000001">
    <property type="entry name" value="tRNA-2-methylthio-N(6)-dimethylallyladenosine synthase 2"/>
    <property type="match status" value="1"/>
</dbReference>
<dbReference type="InterPro" id="IPR005839">
    <property type="entry name" value="Methylthiotransferase"/>
</dbReference>
<dbReference type="HAMAP" id="MF_01864">
    <property type="entry name" value="tRNA_metthiotr_MiaB"/>
    <property type="match status" value="1"/>
</dbReference>
<feature type="domain" description="TRAM" evidence="15">
    <location>
        <begin position="395"/>
        <end position="457"/>
    </location>
</feature>
<accession>A0A7W9CJB0</accession>
<evidence type="ECO:0000313" key="18">
    <source>
        <dbReference type="EMBL" id="MBB5746723.1"/>
    </source>
</evidence>
<dbReference type="SFLD" id="SFLDG01061">
    <property type="entry name" value="methylthiotransferase"/>
    <property type="match status" value="1"/>
</dbReference>
<feature type="domain" description="MTTase N-terminal" evidence="16">
    <location>
        <begin position="16"/>
        <end position="137"/>
    </location>
</feature>
<evidence type="ECO:0000256" key="10">
    <source>
        <dbReference type="ARBA" id="ARBA00033765"/>
    </source>
</evidence>
<evidence type="ECO:0000256" key="11">
    <source>
        <dbReference type="ARBA" id="ARBA00068570"/>
    </source>
</evidence>
<dbReference type="AlphaFoldDB" id="A0A7W9CJB0"/>
<dbReference type="PROSITE" id="PS51449">
    <property type="entry name" value="MTTASE_N"/>
    <property type="match status" value="1"/>
</dbReference>
<evidence type="ECO:0000256" key="2">
    <source>
        <dbReference type="ARBA" id="ARBA00022485"/>
    </source>
</evidence>
<dbReference type="InterPro" id="IPR038135">
    <property type="entry name" value="Methylthiotransferase_N_sf"/>
</dbReference>
<evidence type="ECO:0000259" key="15">
    <source>
        <dbReference type="PROSITE" id="PS50926"/>
    </source>
</evidence>
<evidence type="ECO:0000256" key="3">
    <source>
        <dbReference type="ARBA" id="ARBA00022490"/>
    </source>
</evidence>
<dbReference type="PROSITE" id="PS51918">
    <property type="entry name" value="RADICAL_SAM"/>
    <property type="match status" value="1"/>
</dbReference>
<keyword evidence="9 14" id="KW-0411">Iron-sulfur</keyword>
<keyword evidence="6 14" id="KW-0819">tRNA processing</keyword>
<gene>
    <name evidence="14" type="primary">miaB</name>
    <name evidence="18" type="ORF">GGR13_002330</name>
</gene>
<feature type="binding site" evidence="14">
    <location>
        <position position="182"/>
    </location>
    <ligand>
        <name>[4Fe-4S] cluster</name>
        <dbReference type="ChEBI" id="CHEBI:49883"/>
        <label>2</label>
        <note>4Fe-4S-S-AdoMet</note>
    </ligand>
</feature>
<dbReference type="EMBL" id="JACHOR010000004">
    <property type="protein sequence ID" value="MBB5746723.1"/>
    <property type="molecule type" value="Genomic_DNA"/>
</dbReference>
<comment type="function">
    <text evidence="1 14">Catalyzes the methylthiolation of N6-(dimethylallyl)adenosine (i(6)A), leading to the formation of 2-methylthio-N6-(dimethylallyl)adenosine (ms(2)i(6)A) at position 37 in tRNAs that read codons beginning with uridine.</text>
</comment>
<dbReference type="InterPro" id="IPR006638">
    <property type="entry name" value="Elp3/MiaA/NifB-like_rSAM"/>
</dbReference>
<keyword evidence="19" id="KW-1185">Reference proteome</keyword>
<dbReference type="InterPro" id="IPR013848">
    <property type="entry name" value="Methylthiotransferase_N"/>
</dbReference>
<dbReference type="NCBIfam" id="TIGR01574">
    <property type="entry name" value="miaB-methiolase"/>
    <property type="match status" value="1"/>
</dbReference>
<proteinExistence type="inferred from homology"/>
<evidence type="ECO:0000256" key="9">
    <source>
        <dbReference type="ARBA" id="ARBA00023014"/>
    </source>
</evidence>
<dbReference type="Pfam" id="PF01938">
    <property type="entry name" value="TRAM"/>
    <property type="match status" value="1"/>
</dbReference>
<feature type="binding site" evidence="14">
    <location>
        <position position="100"/>
    </location>
    <ligand>
        <name>[4Fe-4S] cluster</name>
        <dbReference type="ChEBI" id="CHEBI:49883"/>
        <label>1</label>
    </ligand>
</feature>
<feature type="domain" description="Radical SAM core" evidence="17">
    <location>
        <begin position="161"/>
        <end position="392"/>
    </location>
</feature>
<evidence type="ECO:0000256" key="1">
    <source>
        <dbReference type="ARBA" id="ARBA00003234"/>
    </source>
</evidence>
<dbReference type="PANTHER" id="PTHR43020">
    <property type="entry name" value="CDK5 REGULATORY SUBUNIT-ASSOCIATED PROTEIN 1"/>
    <property type="match status" value="1"/>
</dbReference>
<dbReference type="SFLD" id="SFLDF00273">
    <property type="entry name" value="(dimethylallyl)adenosine_tRNA"/>
    <property type="match status" value="1"/>
</dbReference>
<comment type="subunit">
    <text evidence="14">Monomer.</text>
</comment>
<evidence type="ECO:0000256" key="8">
    <source>
        <dbReference type="ARBA" id="ARBA00023004"/>
    </source>
</evidence>
<dbReference type="SFLD" id="SFLDS00029">
    <property type="entry name" value="Radical_SAM"/>
    <property type="match status" value="1"/>
</dbReference>
<keyword evidence="8 14" id="KW-0408">Iron</keyword>
<dbReference type="SUPFAM" id="SSF102114">
    <property type="entry name" value="Radical SAM enzymes"/>
    <property type="match status" value="1"/>
</dbReference>
<keyword evidence="2 14" id="KW-0004">4Fe-4S</keyword>
<dbReference type="CDD" id="cd01335">
    <property type="entry name" value="Radical_SAM"/>
    <property type="match status" value="1"/>
</dbReference>
<evidence type="ECO:0000259" key="17">
    <source>
        <dbReference type="PROSITE" id="PS51918"/>
    </source>
</evidence>
<dbReference type="FunFam" id="3.40.50.12160:FF:000003">
    <property type="entry name" value="CDK5 regulatory subunit-associated protein 1"/>
    <property type="match status" value="1"/>
</dbReference>
<dbReference type="NCBIfam" id="TIGR00089">
    <property type="entry name" value="MiaB/RimO family radical SAM methylthiotransferase"/>
    <property type="match status" value="1"/>
</dbReference>
<comment type="cofactor">
    <cofactor evidence="14">
        <name>[4Fe-4S] cluster</name>
        <dbReference type="ChEBI" id="CHEBI:49883"/>
    </cofactor>
    <text evidence="14">Binds 2 [4Fe-4S] clusters. One cluster is coordinated with 3 cysteines and an exchangeable S-adenosyl-L-methionine.</text>
</comment>
<name>A0A7W9CJB0_9CAUL</name>
<keyword evidence="3 14" id="KW-0963">Cytoplasm</keyword>
<dbReference type="InterPro" id="IPR006463">
    <property type="entry name" value="MiaB_methiolase"/>
</dbReference>
<dbReference type="GO" id="GO:0046872">
    <property type="term" value="F:metal ion binding"/>
    <property type="evidence" value="ECO:0007669"/>
    <property type="project" value="UniProtKB-KW"/>
</dbReference>
<feature type="binding site" evidence="14">
    <location>
        <position position="61"/>
    </location>
    <ligand>
        <name>[4Fe-4S] cluster</name>
        <dbReference type="ChEBI" id="CHEBI:49883"/>
        <label>1</label>
    </ligand>
</feature>
<comment type="subcellular location">
    <subcellularLocation>
        <location evidence="14">Cytoplasm</location>
    </subcellularLocation>
</comment>
<dbReference type="GO" id="GO:0035597">
    <property type="term" value="F:tRNA-2-methylthio-N(6)-dimethylallyladenosine(37) synthase activity"/>
    <property type="evidence" value="ECO:0007669"/>
    <property type="project" value="UniProtKB-EC"/>
</dbReference>
<feature type="binding site" evidence="14">
    <location>
        <position position="179"/>
    </location>
    <ligand>
        <name>[4Fe-4S] cluster</name>
        <dbReference type="ChEBI" id="CHEBI:49883"/>
        <label>2</label>
        <note>4Fe-4S-S-AdoMet</note>
    </ligand>
</feature>